<dbReference type="PANTHER" id="PTHR38460">
    <property type="entry name" value="TAUTOMERASE YOLI-RELATED"/>
    <property type="match status" value="1"/>
</dbReference>
<dbReference type="Proteomes" id="UP000242642">
    <property type="component" value="Unassembled WGS sequence"/>
</dbReference>
<dbReference type="RefSeq" id="WP_093318769.1">
    <property type="nucleotide sequence ID" value="NZ_FOHV01000008.1"/>
</dbReference>
<keyword evidence="2" id="KW-1185">Reference proteome</keyword>
<dbReference type="InterPro" id="IPR037479">
    <property type="entry name" value="Tauto_MSAD"/>
</dbReference>
<organism evidence="1 2">
    <name type="scientific">Thorsellia anophelis DSM 18579</name>
    <dbReference type="NCBI Taxonomy" id="1123402"/>
    <lineage>
        <taxon>Bacteria</taxon>
        <taxon>Pseudomonadati</taxon>
        <taxon>Pseudomonadota</taxon>
        <taxon>Gammaproteobacteria</taxon>
        <taxon>Enterobacterales</taxon>
        <taxon>Thorselliaceae</taxon>
        <taxon>Thorsellia</taxon>
    </lineage>
</organism>
<dbReference type="Gene3D" id="3.30.429.10">
    <property type="entry name" value="Macrophage Migration Inhibitory Factor"/>
    <property type="match status" value="1"/>
</dbReference>
<dbReference type="STRING" id="1123402.SAMN02583745_01289"/>
<dbReference type="InterPro" id="IPR014347">
    <property type="entry name" value="Tautomerase/MIF_sf"/>
</dbReference>
<dbReference type="AlphaFoldDB" id="A0A1I0BJW1"/>
<dbReference type="EMBL" id="FOHV01000008">
    <property type="protein sequence ID" value="SET07241.1"/>
    <property type="molecule type" value="Genomic_DNA"/>
</dbReference>
<reference evidence="2" key="1">
    <citation type="submission" date="2016-10" db="EMBL/GenBank/DDBJ databases">
        <authorList>
            <person name="Varghese N."/>
            <person name="Submissions S."/>
        </authorList>
    </citation>
    <scope>NUCLEOTIDE SEQUENCE [LARGE SCALE GENOMIC DNA]</scope>
    <source>
        <strain evidence="2">DSM 18579</strain>
    </source>
</reference>
<gene>
    <name evidence="1" type="ORF">SAMN02583745_01289</name>
</gene>
<sequence>MAQVKIYGHKATLERNKIAISEIIHNAITQIFRIPKDKRFHRFFYLEDENFIYPSPRTDNYLIIEIHIMSGRLTTTKKDLIKRLFADFQTQLNISSVDVEIVILESPPENWGFRGLNGDDANLVYPINI</sequence>
<keyword evidence="1" id="KW-0670">Pyruvate</keyword>
<accession>A0A1I0BJW1</accession>
<dbReference type="Pfam" id="PF14552">
    <property type="entry name" value="Tautomerase_2"/>
    <property type="match status" value="1"/>
</dbReference>
<evidence type="ECO:0000313" key="2">
    <source>
        <dbReference type="Proteomes" id="UP000242642"/>
    </source>
</evidence>
<dbReference type="OrthoDB" id="9804765at2"/>
<name>A0A1I0BJW1_9GAMM</name>
<evidence type="ECO:0000313" key="1">
    <source>
        <dbReference type="EMBL" id="SET07241.1"/>
    </source>
</evidence>
<dbReference type="PANTHER" id="PTHR38460:SF1">
    <property type="entry name" value="TAUTOMERASE YOLI-RELATED"/>
    <property type="match status" value="1"/>
</dbReference>
<proteinExistence type="predicted"/>
<dbReference type="SUPFAM" id="SSF55331">
    <property type="entry name" value="Tautomerase/MIF"/>
    <property type="match status" value="1"/>
</dbReference>
<protein>
    <submittedName>
        <fullName evidence="1">Phenylpyruvate tautomerase PptA, 4-oxalocrotonate tautomerase family</fullName>
    </submittedName>
</protein>